<dbReference type="AlphaFoldDB" id="A0A5C5ZG14"/>
<sequence>MTPKTPRPLSPSRQAPARLRCGARAAALAVACVGLAGQLGCNSVQSQTLNSEGVALYQQGAYQQAASKFQTAIAKTPDSADGYYNLAAALHKGGLAYNRPDDLRQAEVLYNQCLERDPNHVDCYRGLAVLLKDTERPDASFRLLNNWKIASPNNPAPNIELARLLEEANQPEQAKAQLVAALTADPNNARALTALGRLRDQAGDYQQAMQNYQRSLTLNRFQPQVAARVAALQTATGLSGVATGGADQTRLSQQWRPTATY</sequence>
<dbReference type="InterPro" id="IPR011990">
    <property type="entry name" value="TPR-like_helical_dom_sf"/>
</dbReference>
<proteinExistence type="predicted"/>
<dbReference type="PANTHER" id="PTHR44943">
    <property type="entry name" value="CELLULOSE SYNTHASE OPERON PROTEIN C"/>
    <property type="match status" value="1"/>
</dbReference>
<dbReference type="EMBL" id="SJPQ01000005">
    <property type="protein sequence ID" value="TWT86272.1"/>
    <property type="molecule type" value="Genomic_DNA"/>
</dbReference>
<dbReference type="InterPro" id="IPR051685">
    <property type="entry name" value="Ycf3/AcsC/BcsC/TPR_MFPF"/>
</dbReference>
<dbReference type="SUPFAM" id="SSF48452">
    <property type="entry name" value="TPR-like"/>
    <property type="match status" value="1"/>
</dbReference>
<dbReference type="RefSeq" id="WP_146403266.1">
    <property type="nucleotide sequence ID" value="NZ_SJPQ01000005.1"/>
</dbReference>
<evidence type="ECO:0000313" key="4">
    <source>
        <dbReference type="EMBL" id="TWT86272.1"/>
    </source>
</evidence>
<feature type="repeat" description="TPR" evidence="3">
    <location>
        <begin position="87"/>
        <end position="120"/>
    </location>
</feature>
<accession>A0A5C5ZG14</accession>
<dbReference type="InterPro" id="IPR019734">
    <property type="entry name" value="TPR_rpt"/>
</dbReference>
<dbReference type="Proteomes" id="UP000315440">
    <property type="component" value="Unassembled WGS sequence"/>
</dbReference>
<keyword evidence="5" id="KW-1185">Reference proteome</keyword>
<gene>
    <name evidence="4" type="ORF">Mal64_38120</name>
</gene>
<evidence type="ECO:0000256" key="1">
    <source>
        <dbReference type="ARBA" id="ARBA00022737"/>
    </source>
</evidence>
<dbReference type="PROSITE" id="PS50005">
    <property type="entry name" value="TPR"/>
    <property type="match status" value="3"/>
</dbReference>
<feature type="repeat" description="TPR" evidence="3">
    <location>
        <begin position="189"/>
        <end position="222"/>
    </location>
</feature>
<evidence type="ECO:0000256" key="3">
    <source>
        <dbReference type="PROSITE-ProRule" id="PRU00339"/>
    </source>
</evidence>
<organism evidence="4 5">
    <name type="scientific">Pseudobythopirellula maris</name>
    <dbReference type="NCBI Taxonomy" id="2527991"/>
    <lineage>
        <taxon>Bacteria</taxon>
        <taxon>Pseudomonadati</taxon>
        <taxon>Planctomycetota</taxon>
        <taxon>Planctomycetia</taxon>
        <taxon>Pirellulales</taxon>
        <taxon>Lacipirellulaceae</taxon>
        <taxon>Pseudobythopirellula</taxon>
    </lineage>
</organism>
<feature type="repeat" description="TPR" evidence="3">
    <location>
        <begin position="46"/>
        <end position="79"/>
    </location>
</feature>
<dbReference type="PANTHER" id="PTHR44943:SF8">
    <property type="entry name" value="TPR REPEAT-CONTAINING PROTEIN MJ0263"/>
    <property type="match status" value="1"/>
</dbReference>
<keyword evidence="1" id="KW-0677">Repeat</keyword>
<dbReference type="SMART" id="SM00028">
    <property type="entry name" value="TPR"/>
    <property type="match status" value="4"/>
</dbReference>
<name>A0A5C5ZG14_9BACT</name>
<evidence type="ECO:0000313" key="5">
    <source>
        <dbReference type="Proteomes" id="UP000315440"/>
    </source>
</evidence>
<evidence type="ECO:0000256" key="2">
    <source>
        <dbReference type="ARBA" id="ARBA00022803"/>
    </source>
</evidence>
<keyword evidence="2 3" id="KW-0802">TPR repeat</keyword>
<reference evidence="4 5" key="1">
    <citation type="submission" date="2019-02" db="EMBL/GenBank/DDBJ databases">
        <title>Deep-cultivation of Planctomycetes and their phenomic and genomic characterization uncovers novel biology.</title>
        <authorList>
            <person name="Wiegand S."/>
            <person name="Jogler M."/>
            <person name="Boedeker C."/>
            <person name="Pinto D."/>
            <person name="Vollmers J."/>
            <person name="Rivas-Marin E."/>
            <person name="Kohn T."/>
            <person name="Peeters S.H."/>
            <person name="Heuer A."/>
            <person name="Rast P."/>
            <person name="Oberbeckmann S."/>
            <person name="Bunk B."/>
            <person name="Jeske O."/>
            <person name="Meyerdierks A."/>
            <person name="Storesund J.E."/>
            <person name="Kallscheuer N."/>
            <person name="Luecker S."/>
            <person name="Lage O.M."/>
            <person name="Pohl T."/>
            <person name="Merkel B.J."/>
            <person name="Hornburger P."/>
            <person name="Mueller R.-W."/>
            <person name="Bruemmer F."/>
            <person name="Labrenz M."/>
            <person name="Spormann A.M."/>
            <person name="Op Den Camp H."/>
            <person name="Overmann J."/>
            <person name="Amann R."/>
            <person name="Jetten M.S.M."/>
            <person name="Mascher T."/>
            <person name="Medema M.H."/>
            <person name="Devos D.P."/>
            <person name="Kaster A.-K."/>
            <person name="Ovreas L."/>
            <person name="Rohde M."/>
            <person name="Galperin M.Y."/>
            <person name="Jogler C."/>
        </authorList>
    </citation>
    <scope>NUCLEOTIDE SEQUENCE [LARGE SCALE GENOMIC DNA]</scope>
    <source>
        <strain evidence="4 5">Mal64</strain>
    </source>
</reference>
<dbReference type="Gene3D" id="1.25.40.10">
    <property type="entry name" value="Tetratricopeptide repeat domain"/>
    <property type="match status" value="2"/>
</dbReference>
<dbReference type="Pfam" id="PF13432">
    <property type="entry name" value="TPR_16"/>
    <property type="match status" value="1"/>
</dbReference>
<protein>
    <submittedName>
        <fullName evidence="4">Cellulose synthase subunit BcsC</fullName>
    </submittedName>
</protein>
<comment type="caution">
    <text evidence="4">The sequence shown here is derived from an EMBL/GenBank/DDBJ whole genome shotgun (WGS) entry which is preliminary data.</text>
</comment>
<dbReference type="Pfam" id="PF13414">
    <property type="entry name" value="TPR_11"/>
    <property type="match status" value="1"/>
</dbReference>
<dbReference type="OrthoDB" id="270653at2"/>